<protein>
    <submittedName>
        <fullName evidence="2">Uncharacterized protein</fullName>
    </submittedName>
</protein>
<gene>
    <name evidence="2" type="ORF">QVE165_LOCUS3656</name>
</gene>
<dbReference type="AlphaFoldDB" id="A0A813S5C7"/>
<dbReference type="Proteomes" id="UP000663832">
    <property type="component" value="Unassembled WGS sequence"/>
</dbReference>
<feature type="compositionally biased region" description="Polar residues" evidence="1">
    <location>
        <begin position="1"/>
        <end position="10"/>
    </location>
</feature>
<comment type="caution">
    <text evidence="2">The sequence shown here is derived from an EMBL/GenBank/DDBJ whole genome shotgun (WGS) entry which is preliminary data.</text>
</comment>
<feature type="compositionally biased region" description="Low complexity" evidence="1">
    <location>
        <begin position="53"/>
        <end position="72"/>
    </location>
</feature>
<evidence type="ECO:0000313" key="2">
    <source>
        <dbReference type="EMBL" id="CAF0790218.1"/>
    </source>
</evidence>
<feature type="compositionally biased region" description="Basic and acidic residues" evidence="1">
    <location>
        <begin position="24"/>
        <end position="35"/>
    </location>
</feature>
<name>A0A813S5C7_9BILA</name>
<organism evidence="2 3">
    <name type="scientific">Adineta steineri</name>
    <dbReference type="NCBI Taxonomy" id="433720"/>
    <lineage>
        <taxon>Eukaryota</taxon>
        <taxon>Metazoa</taxon>
        <taxon>Spiralia</taxon>
        <taxon>Gnathifera</taxon>
        <taxon>Rotifera</taxon>
        <taxon>Eurotatoria</taxon>
        <taxon>Bdelloidea</taxon>
        <taxon>Adinetida</taxon>
        <taxon>Adinetidae</taxon>
        <taxon>Adineta</taxon>
    </lineage>
</organism>
<dbReference type="EMBL" id="CAJNOM010000013">
    <property type="protein sequence ID" value="CAF0790218.1"/>
    <property type="molecule type" value="Genomic_DNA"/>
</dbReference>
<proteinExistence type="predicted"/>
<accession>A0A813S5C7</accession>
<sequence>MSFYGSNSMSFGAPDHASAQQRGDAAHIRQKDDNSGKTMLTSKERQFVNSIEAPATNTTTATSNAPSSMSMTHEISNTSDTDIDKINDNEELKKRLEKMIAANETLINEMIQQRNLN</sequence>
<reference evidence="2" key="1">
    <citation type="submission" date="2021-02" db="EMBL/GenBank/DDBJ databases">
        <authorList>
            <person name="Nowell W R."/>
        </authorList>
    </citation>
    <scope>NUCLEOTIDE SEQUENCE</scope>
</reference>
<evidence type="ECO:0000313" key="3">
    <source>
        <dbReference type="Proteomes" id="UP000663832"/>
    </source>
</evidence>
<feature type="region of interest" description="Disordered" evidence="1">
    <location>
        <begin position="1"/>
        <end position="86"/>
    </location>
</feature>
<keyword evidence="3" id="KW-1185">Reference proteome</keyword>
<evidence type="ECO:0000256" key="1">
    <source>
        <dbReference type="SAM" id="MobiDB-lite"/>
    </source>
</evidence>